<reference evidence="8" key="2">
    <citation type="submission" date="2024-04" db="EMBL/GenBank/DDBJ databases">
        <authorList>
            <person name="Chen Y."/>
            <person name="Shah S."/>
            <person name="Dougan E. K."/>
            <person name="Thang M."/>
            <person name="Chan C."/>
        </authorList>
    </citation>
    <scope>NUCLEOTIDE SEQUENCE [LARGE SCALE GENOMIC DNA]</scope>
</reference>
<proteinExistence type="predicted"/>
<gene>
    <name evidence="7" type="ORF">C1SCF055_LOCUS5682</name>
</gene>
<dbReference type="GO" id="GO:0016020">
    <property type="term" value="C:membrane"/>
    <property type="evidence" value="ECO:0007669"/>
    <property type="project" value="UniProtKB-SubCell"/>
</dbReference>
<dbReference type="InterPro" id="IPR050186">
    <property type="entry name" value="TPT_transporter"/>
</dbReference>
<evidence type="ECO:0000256" key="1">
    <source>
        <dbReference type="ARBA" id="ARBA00004141"/>
    </source>
</evidence>
<feature type="transmembrane region" description="Helical" evidence="5">
    <location>
        <begin position="321"/>
        <end position="339"/>
    </location>
</feature>
<dbReference type="InterPro" id="IPR037185">
    <property type="entry name" value="EmrE-like"/>
</dbReference>
<feature type="transmembrane region" description="Helical" evidence="5">
    <location>
        <begin position="187"/>
        <end position="212"/>
    </location>
</feature>
<feature type="domain" description="EamA" evidence="6">
    <location>
        <begin position="35"/>
        <end position="173"/>
    </location>
</feature>
<feature type="transmembrane region" description="Helical" evidence="5">
    <location>
        <begin position="156"/>
        <end position="175"/>
    </location>
</feature>
<evidence type="ECO:0000256" key="4">
    <source>
        <dbReference type="ARBA" id="ARBA00023136"/>
    </source>
</evidence>
<evidence type="ECO:0000313" key="10">
    <source>
        <dbReference type="Proteomes" id="UP001152797"/>
    </source>
</evidence>
<dbReference type="Proteomes" id="UP001152797">
    <property type="component" value="Unassembled WGS sequence"/>
</dbReference>
<sequence>MVSTAQAQVLASATACCIFAAIAMILRKRGGYVVGIAMFFVSCLVTTQLLMSRLSLHYKHPGFVTMLHFGCVWVVSCAYWVPSGFSKWWSIQTSSNRSNEWFLRNIVPLALSNPLTVVFNNTALTYVGAGMCAIVGTLSPVSVAIFSWICGHRLSFVSWNGIFIAFSGALLIAFGEVNAIQVANHSGWYLGVLFALASVGARSLKIVIMDFLMAPTDYQSAASSSPLSPMELYSMQAPWCFVTAVIFAMATESIPAALKHITPETGGLILVTCVSAVALNFAGIFALKELGASSQQIIGKLNTICVAAISMAFLGEQLSRLVLLGSTVVLSGAAVVELGKDSNGDPAKRLGAADDLERAKM</sequence>
<organism evidence="7">
    <name type="scientific">Cladocopium goreaui</name>
    <dbReference type="NCBI Taxonomy" id="2562237"/>
    <lineage>
        <taxon>Eukaryota</taxon>
        <taxon>Sar</taxon>
        <taxon>Alveolata</taxon>
        <taxon>Dinophyceae</taxon>
        <taxon>Suessiales</taxon>
        <taxon>Symbiodiniaceae</taxon>
        <taxon>Cladocopium</taxon>
    </lineage>
</organism>
<dbReference type="EMBL" id="CAMXCT010000350">
    <property type="protein sequence ID" value="CAI3977549.1"/>
    <property type="molecule type" value="Genomic_DNA"/>
</dbReference>
<evidence type="ECO:0000256" key="5">
    <source>
        <dbReference type="SAM" id="Phobius"/>
    </source>
</evidence>
<dbReference type="OrthoDB" id="416560at2759"/>
<dbReference type="SUPFAM" id="SSF103481">
    <property type="entry name" value="Multidrug resistance efflux transporter EmrE"/>
    <property type="match status" value="2"/>
</dbReference>
<comment type="subcellular location">
    <subcellularLocation>
        <location evidence="1">Membrane</location>
        <topology evidence="1">Multi-pass membrane protein</topology>
    </subcellularLocation>
</comment>
<evidence type="ECO:0000313" key="7">
    <source>
        <dbReference type="EMBL" id="CAI3977549.1"/>
    </source>
</evidence>
<keyword evidence="2 5" id="KW-0812">Transmembrane</keyword>
<feature type="transmembrane region" description="Helical" evidence="5">
    <location>
        <begin position="32"/>
        <end position="51"/>
    </location>
</feature>
<comment type="caution">
    <text evidence="7">The sequence shown here is derived from an EMBL/GenBank/DDBJ whole genome shotgun (WGS) entry which is preliminary data.</text>
</comment>
<evidence type="ECO:0000313" key="8">
    <source>
        <dbReference type="EMBL" id="CAL1130924.1"/>
    </source>
</evidence>
<dbReference type="AlphaFoldDB" id="A0A9P1BQG1"/>
<dbReference type="Pfam" id="PF00892">
    <property type="entry name" value="EamA"/>
    <property type="match status" value="1"/>
</dbReference>
<evidence type="ECO:0000313" key="9">
    <source>
        <dbReference type="EMBL" id="CAL4764861.1"/>
    </source>
</evidence>
<dbReference type="EMBL" id="CAMXCT030000350">
    <property type="protein sequence ID" value="CAL4764861.1"/>
    <property type="molecule type" value="Genomic_DNA"/>
</dbReference>
<dbReference type="InterPro" id="IPR000620">
    <property type="entry name" value="EamA_dom"/>
</dbReference>
<feature type="transmembrane region" description="Helical" evidence="5">
    <location>
        <begin position="63"/>
        <end position="81"/>
    </location>
</feature>
<dbReference type="EMBL" id="CAMXCT020000350">
    <property type="protein sequence ID" value="CAL1130924.1"/>
    <property type="molecule type" value="Genomic_DNA"/>
</dbReference>
<protein>
    <submittedName>
        <fullName evidence="9">EamA domain-containing protein</fullName>
    </submittedName>
</protein>
<keyword evidence="3 5" id="KW-1133">Transmembrane helix</keyword>
<feature type="transmembrane region" description="Helical" evidence="5">
    <location>
        <begin position="297"/>
        <end position="315"/>
    </location>
</feature>
<dbReference type="PANTHER" id="PTHR11132">
    <property type="entry name" value="SOLUTE CARRIER FAMILY 35"/>
    <property type="match status" value="1"/>
</dbReference>
<feature type="transmembrane region" description="Helical" evidence="5">
    <location>
        <begin position="123"/>
        <end position="149"/>
    </location>
</feature>
<evidence type="ECO:0000256" key="3">
    <source>
        <dbReference type="ARBA" id="ARBA00022989"/>
    </source>
</evidence>
<keyword evidence="4 5" id="KW-0472">Membrane</keyword>
<reference evidence="7" key="1">
    <citation type="submission" date="2022-10" db="EMBL/GenBank/DDBJ databases">
        <authorList>
            <person name="Chen Y."/>
            <person name="Dougan E. K."/>
            <person name="Chan C."/>
            <person name="Rhodes N."/>
            <person name="Thang M."/>
        </authorList>
    </citation>
    <scope>NUCLEOTIDE SEQUENCE</scope>
</reference>
<evidence type="ECO:0000259" key="6">
    <source>
        <dbReference type="Pfam" id="PF00892"/>
    </source>
</evidence>
<keyword evidence="10" id="KW-1185">Reference proteome</keyword>
<feature type="transmembrane region" description="Helical" evidence="5">
    <location>
        <begin position="7"/>
        <end position="26"/>
    </location>
</feature>
<evidence type="ECO:0000256" key="2">
    <source>
        <dbReference type="ARBA" id="ARBA00022692"/>
    </source>
</evidence>
<name>A0A9P1BQG1_9DINO</name>
<feature type="transmembrane region" description="Helical" evidence="5">
    <location>
        <begin position="266"/>
        <end position="285"/>
    </location>
</feature>
<accession>A0A9P1BQG1</accession>
<feature type="transmembrane region" description="Helical" evidence="5">
    <location>
        <begin position="232"/>
        <end position="254"/>
    </location>
</feature>